<organism evidence="2 3">
    <name type="scientific">Petrolisthes manimaculis</name>
    <dbReference type="NCBI Taxonomy" id="1843537"/>
    <lineage>
        <taxon>Eukaryota</taxon>
        <taxon>Metazoa</taxon>
        <taxon>Ecdysozoa</taxon>
        <taxon>Arthropoda</taxon>
        <taxon>Crustacea</taxon>
        <taxon>Multicrustacea</taxon>
        <taxon>Malacostraca</taxon>
        <taxon>Eumalacostraca</taxon>
        <taxon>Eucarida</taxon>
        <taxon>Decapoda</taxon>
        <taxon>Pleocyemata</taxon>
        <taxon>Anomura</taxon>
        <taxon>Galatheoidea</taxon>
        <taxon>Porcellanidae</taxon>
        <taxon>Petrolisthes</taxon>
    </lineage>
</organism>
<keyword evidence="1" id="KW-0238">DNA-binding</keyword>
<dbReference type="Proteomes" id="UP001292094">
    <property type="component" value="Unassembled WGS sequence"/>
</dbReference>
<dbReference type="PANTHER" id="PTHR35617:SF3">
    <property type="entry name" value="CORE-BINDING (CB) DOMAIN-CONTAINING PROTEIN"/>
    <property type="match status" value="1"/>
</dbReference>
<proteinExistence type="predicted"/>
<evidence type="ECO:0008006" key="4">
    <source>
        <dbReference type="Google" id="ProtNLM"/>
    </source>
</evidence>
<name>A0AAE1PFI9_9EUCA</name>
<dbReference type="PANTHER" id="PTHR35617">
    <property type="entry name" value="PHAGE_INTEGRASE DOMAIN-CONTAINING PROTEIN"/>
    <property type="match status" value="1"/>
</dbReference>
<gene>
    <name evidence="2" type="ORF">Pmani_020781</name>
</gene>
<dbReference type="EMBL" id="JAWZYT010002002">
    <property type="protein sequence ID" value="KAK4307453.1"/>
    <property type="molecule type" value="Genomic_DNA"/>
</dbReference>
<dbReference type="AlphaFoldDB" id="A0AAE1PFI9"/>
<dbReference type="InterPro" id="IPR010998">
    <property type="entry name" value="Integrase_recombinase_N"/>
</dbReference>
<evidence type="ECO:0000313" key="2">
    <source>
        <dbReference type="EMBL" id="KAK4307453.1"/>
    </source>
</evidence>
<dbReference type="Gene3D" id="1.10.150.130">
    <property type="match status" value="1"/>
</dbReference>
<sequence length="268" mass="29926">MLNALRPTSRRQYQSCWKRFQIFLSSAGRPLSQDTVLSFLTWLSSTGNRAPATVTAHVSALADPLWFGADIHLEGRALTLLSWGIRATSTPGPRTTPRCSLHKVLASVETLTQSQGEDELLMSSLFLLALATGFRASQLAALTRHPNFTSFGENDDYLTLAPSPIFLAKNERSDRLIAPLRVPALREDHSHLPLCPVHATRAYIEPTKHLAPNPKKDKKISLDGKDIIVPLGKPVPQKEWSKSNFCQSEYLVYKESQACIRYILKFTF</sequence>
<evidence type="ECO:0000313" key="3">
    <source>
        <dbReference type="Proteomes" id="UP001292094"/>
    </source>
</evidence>
<dbReference type="Gene3D" id="3.90.228.10">
    <property type="match status" value="1"/>
</dbReference>
<dbReference type="GO" id="GO:0003677">
    <property type="term" value="F:DNA binding"/>
    <property type="evidence" value="ECO:0007669"/>
    <property type="project" value="UniProtKB-KW"/>
</dbReference>
<keyword evidence="3" id="KW-1185">Reference proteome</keyword>
<reference evidence="2" key="1">
    <citation type="submission" date="2023-11" db="EMBL/GenBank/DDBJ databases">
        <title>Genome assemblies of two species of porcelain crab, Petrolisthes cinctipes and Petrolisthes manimaculis (Anomura: Porcellanidae).</title>
        <authorList>
            <person name="Angst P."/>
        </authorList>
    </citation>
    <scope>NUCLEOTIDE SEQUENCE</scope>
    <source>
        <strain evidence="2">PB745_02</strain>
        <tissue evidence="2">Gill</tissue>
    </source>
</reference>
<comment type="caution">
    <text evidence="2">The sequence shown here is derived from an EMBL/GenBank/DDBJ whole genome shotgun (WGS) entry which is preliminary data.</text>
</comment>
<protein>
    <recommendedName>
        <fullName evidence="4">Core-binding (CB) domain-containing protein</fullName>
    </recommendedName>
</protein>
<accession>A0AAE1PFI9</accession>
<dbReference type="SUPFAM" id="SSF56399">
    <property type="entry name" value="ADP-ribosylation"/>
    <property type="match status" value="1"/>
</dbReference>
<dbReference type="SUPFAM" id="SSF47823">
    <property type="entry name" value="lambda integrase-like, N-terminal domain"/>
    <property type="match status" value="1"/>
</dbReference>
<evidence type="ECO:0000256" key="1">
    <source>
        <dbReference type="ARBA" id="ARBA00023125"/>
    </source>
</evidence>